<dbReference type="AlphaFoldDB" id="A0A8H5AFZ0"/>
<protein>
    <submittedName>
        <fullName evidence="6">Uncharacterized protein</fullName>
    </submittedName>
</protein>
<dbReference type="GO" id="GO:0050660">
    <property type="term" value="F:flavin adenine dinucleotide binding"/>
    <property type="evidence" value="ECO:0007669"/>
    <property type="project" value="InterPro"/>
</dbReference>
<accession>A0A8H5AFZ0</accession>
<dbReference type="Pfam" id="PF00743">
    <property type="entry name" value="FMO-like"/>
    <property type="match status" value="1"/>
</dbReference>
<sequence length="995" mass="111839">MSLNNRKTSYSRFACIGTGLSGIGLGATLKRWYNLDDVQYFERQSQLGGTWLQNQYPAKREELYDYIMGIAKKYNLLDKMTFGAQVEKCEWFEEQARWRLTIRDLKTGSLFFHECQFLFSATGLFSNPRELDIPGVKSFKGPIIHSAKWRHDVDLTGKRVVLFGNGCTAAQIVPNILPEIKSLTQLIRSKHWILPPIDGPTLDVLRWVMKNIPGAQRLLRVLVFLETERQYKLFEMTDAGARVRAKFRETALTYMKKTAPAKYHDLLIPDFEFGCKRRIYDSGYLESIHAENFSLADKPATEITPDGVRVGGQVIEADIIVLANGFETSGFLKGIEVIGRNDENLHEHWERYGGAEAYNTTSVSGFPNLFLLYGPNSGVGHTSAIIALENGINYSLRVIKPILDGKASIVDVKSDAEGKWTDSMQAGIKSTVFYSGCTNWFVETKKNGTRWNATVYPYSQASFWRRSLFPVWKDFDFSGSATARGRSIWRRLFLVVGMFSGLMFAIDYFSTERNHGTARANSVKVSQFLQRLSSPKGSVYQFVIQQVAQRQSGPWLIIVVTEQRESDVVCINCRKRSEDCRFSRTKVRKARSAKGQSRRQTKNPDAADPVTPLSRAPSSPCARSQPDNLMASPSRRSIVGSSDAEAQFVPSGTETTYAANQMASTTPVDYPVIMVANEQDVSISSLAYFSNSKLIALSRRIGTTQVADLLAKVEAAVKSTTRSPGGCRLDYIQSYFDQVHPLYPFLDRASFENRARSSRVGDIGSVDPAWCALYHAVLGLGSLYHECGSFDAFSGTAWDIFRVSLDFFPRIVFGQINLATVQAMAAMAIFSVTYEALPIEGVLISEAARIVSHFQITKAEACRSSCKAKHAQMASDIYQRLFSVKARSSSQALRRREASRCLEELEAWRLSVPESFRPGLRLRSHRLGQPQAVYLAVQIHFSYYNVRIALARVCLLAWAQDSEEQTRYTLLLTESARSITDLVHFIDLEPFVLPW</sequence>
<evidence type="ECO:0000256" key="1">
    <source>
        <dbReference type="ARBA" id="ARBA00010139"/>
    </source>
</evidence>
<feature type="region of interest" description="Disordered" evidence="5">
    <location>
        <begin position="587"/>
        <end position="645"/>
    </location>
</feature>
<dbReference type="PANTHER" id="PTHR42877">
    <property type="entry name" value="L-ORNITHINE N(5)-MONOOXYGENASE-RELATED"/>
    <property type="match status" value="1"/>
</dbReference>
<dbReference type="EMBL" id="JAAFOW010001056">
    <property type="protein sequence ID" value="KAF5262590.1"/>
    <property type="molecule type" value="Genomic_DNA"/>
</dbReference>
<dbReference type="InterPro" id="IPR036188">
    <property type="entry name" value="FAD/NAD-bd_sf"/>
</dbReference>
<feature type="compositionally biased region" description="Basic residues" evidence="5">
    <location>
        <begin position="587"/>
        <end position="601"/>
    </location>
</feature>
<evidence type="ECO:0000256" key="5">
    <source>
        <dbReference type="SAM" id="MobiDB-lite"/>
    </source>
</evidence>
<evidence type="ECO:0000256" key="4">
    <source>
        <dbReference type="ARBA" id="ARBA00023002"/>
    </source>
</evidence>
<comment type="similarity">
    <text evidence="1">Belongs to the FAD-binding monooxygenase family.</text>
</comment>
<dbReference type="Proteomes" id="UP000558688">
    <property type="component" value="Unassembled WGS sequence"/>
</dbReference>
<keyword evidence="4" id="KW-0560">Oxidoreductase</keyword>
<dbReference type="SUPFAM" id="SSF51905">
    <property type="entry name" value="FAD/NAD(P)-binding domain"/>
    <property type="match status" value="2"/>
</dbReference>
<dbReference type="Gene3D" id="3.50.50.60">
    <property type="entry name" value="FAD/NAD(P)-binding domain"/>
    <property type="match status" value="4"/>
</dbReference>
<dbReference type="InterPro" id="IPR051209">
    <property type="entry name" value="FAD-bind_Monooxygenase_sf"/>
</dbReference>
<dbReference type="CDD" id="cd12148">
    <property type="entry name" value="fungal_TF_MHR"/>
    <property type="match status" value="1"/>
</dbReference>
<keyword evidence="2" id="KW-0285">Flavoprotein</keyword>
<organism evidence="6 7">
    <name type="scientific">Fusarium oxysporum</name>
    <name type="common">Fusarium vascular wilt</name>
    <dbReference type="NCBI Taxonomy" id="5507"/>
    <lineage>
        <taxon>Eukaryota</taxon>
        <taxon>Fungi</taxon>
        <taxon>Dikarya</taxon>
        <taxon>Ascomycota</taxon>
        <taxon>Pezizomycotina</taxon>
        <taxon>Sordariomycetes</taxon>
        <taxon>Hypocreomycetidae</taxon>
        <taxon>Hypocreales</taxon>
        <taxon>Nectriaceae</taxon>
        <taxon>Fusarium</taxon>
        <taxon>Fusarium oxysporum species complex</taxon>
    </lineage>
</organism>
<proteinExistence type="inferred from homology"/>
<gene>
    <name evidence="6" type="ORF">FOXYS1_6693</name>
</gene>
<evidence type="ECO:0000313" key="7">
    <source>
        <dbReference type="Proteomes" id="UP000558688"/>
    </source>
</evidence>
<reference evidence="6" key="1">
    <citation type="submission" date="2020-02" db="EMBL/GenBank/DDBJ databases">
        <title>Identification and distribution of gene clusters putatively required for synthesis of sphingolipid metabolism inhibitors in phylogenetically diverse species of the filamentous fungus Fusarium.</title>
        <authorList>
            <person name="Kim H.-S."/>
            <person name="Busman M."/>
            <person name="Brown D.W."/>
            <person name="Divon H."/>
            <person name="Uhlig S."/>
            <person name="Proctor R.H."/>
        </authorList>
    </citation>
    <scope>NUCLEOTIDE SEQUENCE [LARGE SCALE GENOMIC DNA]</scope>
    <source>
        <strain evidence="6">NRRL 39464</strain>
    </source>
</reference>
<dbReference type="PANTHER" id="PTHR42877:SF10">
    <property type="entry name" value="L-ORNITHINE N(5)-OXYGENASE"/>
    <property type="match status" value="1"/>
</dbReference>
<dbReference type="GO" id="GO:0050661">
    <property type="term" value="F:NADP binding"/>
    <property type="evidence" value="ECO:0007669"/>
    <property type="project" value="InterPro"/>
</dbReference>
<evidence type="ECO:0000256" key="3">
    <source>
        <dbReference type="ARBA" id="ARBA00022827"/>
    </source>
</evidence>
<comment type="caution">
    <text evidence="6">The sequence shown here is derived from an EMBL/GenBank/DDBJ whole genome shotgun (WGS) entry which is preliminary data.</text>
</comment>
<evidence type="ECO:0000313" key="6">
    <source>
        <dbReference type="EMBL" id="KAF5262590.1"/>
    </source>
</evidence>
<dbReference type="InterPro" id="IPR020946">
    <property type="entry name" value="Flavin_mOase-like"/>
</dbReference>
<evidence type="ECO:0000256" key="2">
    <source>
        <dbReference type="ARBA" id="ARBA00022630"/>
    </source>
</evidence>
<name>A0A8H5AFZ0_FUSOX</name>
<dbReference type="GO" id="GO:0004499">
    <property type="term" value="F:N,N-dimethylaniline monooxygenase activity"/>
    <property type="evidence" value="ECO:0007669"/>
    <property type="project" value="InterPro"/>
</dbReference>
<keyword evidence="3" id="KW-0274">FAD</keyword>